<dbReference type="OrthoDB" id="9803176at2"/>
<dbReference type="SUPFAM" id="SSF47226">
    <property type="entry name" value="Histidine-containing phosphotransfer domain, HPT domain"/>
    <property type="match status" value="1"/>
</dbReference>
<dbReference type="RefSeq" id="WP_076517807.1">
    <property type="nucleotide sequence ID" value="NZ_FTOH01000012.1"/>
</dbReference>
<dbReference type="InterPro" id="IPR036641">
    <property type="entry name" value="HPT_dom_sf"/>
</dbReference>
<dbReference type="Proteomes" id="UP000185639">
    <property type="component" value="Unassembled WGS sequence"/>
</dbReference>
<evidence type="ECO:0000313" key="2">
    <source>
        <dbReference type="EMBL" id="SIT16391.1"/>
    </source>
</evidence>
<dbReference type="GO" id="GO:0000160">
    <property type="term" value="P:phosphorelay signal transduction system"/>
    <property type="evidence" value="ECO:0007669"/>
    <property type="project" value="InterPro"/>
</dbReference>
<dbReference type="STRING" id="484498.SAMN05421686_11291"/>
<dbReference type="InterPro" id="IPR058661">
    <property type="entry name" value="FimL_2nd"/>
</dbReference>
<organism evidence="2 3">
    <name type="scientific">Thalassolituus maritimus</name>
    <dbReference type="NCBI Taxonomy" id="484498"/>
    <lineage>
        <taxon>Bacteria</taxon>
        <taxon>Pseudomonadati</taxon>
        <taxon>Pseudomonadota</taxon>
        <taxon>Gammaproteobacteria</taxon>
        <taxon>Oceanospirillales</taxon>
        <taxon>Oceanospirillaceae</taxon>
        <taxon>Thalassolituus</taxon>
    </lineage>
</organism>
<gene>
    <name evidence="2" type="ORF">SAMN05421686_11291</name>
</gene>
<accession>A0A1N7Q0P9</accession>
<proteinExistence type="predicted"/>
<name>A0A1N7Q0P9_9GAMM</name>
<evidence type="ECO:0000259" key="1">
    <source>
        <dbReference type="Pfam" id="PF26379"/>
    </source>
</evidence>
<sequence>MADLPSAEVSNQFASSLHVVRKEIENALDHAAVQLDTYSSDGSEETIRTFLEEIRQLRGTFKMLDFRAGERLCEELTETIRRSLNSGVSEGLLDASTQAVVYLKRYIEFVITGQDVAPSLLIPTINLVRRERSEKGLPEGYFFLNNLRPKLDQPRAAANRAVAYRRVRQMLQLGLLGLIRGSGKRGPLQVLVRAVERLEVAARGSHSWIFWEVVSGALDALQQDEFDVTPQRISLVGQLDRQVRKLQATEGAAFNEQPSDALLKEFLYLVALAQPESDRLKLLHSSFQLADHVRERELRVTRNDLSGPDQSALVSFARALQDEIEALKDIIDRSQRNPELAVEDSELIERLERISDTLIMVDMNPTAELADGVIRQIRSGQADIEGLADDIIRIEQDVQAIVQSNSLKGSQVIDPVTLKEANIAVVSESVTALVMVKRAVASYVDSGDKLHVKNVGKSLRDVSGAVIFLGKADLRAMLLELEEFVEHQVMDSRVAPSSQDMDAFADAVTAVEYYLDTYDSPASGGSDALRMAEESMVQLRAGHVAN</sequence>
<dbReference type="EMBL" id="FTOH01000012">
    <property type="protein sequence ID" value="SIT16391.1"/>
    <property type="molecule type" value="Genomic_DNA"/>
</dbReference>
<dbReference type="AlphaFoldDB" id="A0A1N7Q0P9"/>
<feature type="domain" description="Scaffold protein FimL second" evidence="1">
    <location>
        <begin position="157"/>
        <end position="294"/>
    </location>
</feature>
<keyword evidence="3" id="KW-1185">Reference proteome</keyword>
<reference evidence="3" key="1">
    <citation type="submission" date="2017-01" db="EMBL/GenBank/DDBJ databases">
        <authorList>
            <person name="Varghese N."/>
            <person name="Submissions S."/>
        </authorList>
    </citation>
    <scope>NUCLEOTIDE SEQUENCE [LARGE SCALE GENOMIC DNA]</scope>
    <source>
        <strain evidence="3">DSM 24913</strain>
    </source>
</reference>
<protein>
    <recommendedName>
        <fullName evidence="1">Scaffold protein FimL second domain-containing protein</fullName>
    </recommendedName>
</protein>
<evidence type="ECO:0000313" key="3">
    <source>
        <dbReference type="Proteomes" id="UP000185639"/>
    </source>
</evidence>
<dbReference type="Pfam" id="PF26379">
    <property type="entry name" value="FimL_2nd"/>
    <property type="match status" value="1"/>
</dbReference>